<organism evidence="1 2">
    <name type="scientific">Zhouia amylolytica</name>
    <dbReference type="NCBI Taxonomy" id="376730"/>
    <lineage>
        <taxon>Bacteria</taxon>
        <taxon>Pseudomonadati</taxon>
        <taxon>Bacteroidota</taxon>
        <taxon>Flavobacteriia</taxon>
        <taxon>Flavobacteriales</taxon>
        <taxon>Flavobacteriaceae</taxon>
        <taxon>Zhouia</taxon>
    </lineage>
</organism>
<evidence type="ECO:0000313" key="1">
    <source>
        <dbReference type="EMBL" id="SFS36720.1"/>
    </source>
</evidence>
<dbReference type="AlphaFoldDB" id="A0A1I6P9A5"/>
<name>A0A1I6P9A5_9FLAO</name>
<dbReference type="RefSeq" id="WP_074976310.1">
    <property type="nucleotide sequence ID" value="NZ_FPAG01000001.1"/>
</dbReference>
<protein>
    <submittedName>
        <fullName evidence="1">Uncharacterized protein</fullName>
    </submittedName>
</protein>
<gene>
    <name evidence="1" type="ORF">SAMN04487906_0177</name>
</gene>
<accession>A0A1I6P9A5</accession>
<dbReference type="EMBL" id="FPAG01000001">
    <property type="protein sequence ID" value="SFS36720.1"/>
    <property type="molecule type" value="Genomic_DNA"/>
</dbReference>
<evidence type="ECO:0000313" key="2">
    <source>
        <dbReference type="Proteomes" id="UP000183209"/>
    </source>
</evidence>
<proteinExistence type="predicted"/>
<dbReference type="PROSITE" id="PS51257">
    <property type="entry name" value="PROKAR_LIPOPROTEIN"/>
    <property type="match status" value="1"/>
</dbReference>
<dbReference type="Proteomes" id="UP000183209">
    <property type="component" value="Unassembled WGS sequence"/>
</dbReference>
<reference evidence="1 2" key="1">
    <citation type="submission" date="2016-10" db="EMBL/GenBank/DDBJ databases">
        <authorList>
            <person name="de Groot N.N."/>
        </authorList>
    </citation>
    <scope>NUCLEOTIDE SEQUENCE [LARGE SCALE GENOMIC DNA]</scope>
    <source>
        <strain evidence="1 2">CGMCC 1.6114</strain>
    </source>
</reference>
<sequence>MNRYIVLVLLSSFLIVSCGNKKDTEQGAEQGEQQEVAAKQSVPEIMTFDASVQEQIGEWEAWELFNEEMTKFQKLQADNLSLSLDELIRLMEELEKSEFPEKLQIPAIKSRLLVLKTFILKTRSVSDDQGRDKELNNLQVAVVTAYNELEAQMGETFREKAYEKVLQTIDSIDQKIEKAKNQNEQPQ</sequence>